<evidence type="ECO:0000313" key="2">
    <source>
        <dbReference type="EMBL" id="MCF4101173.1"/>
    </source>
</evidence>
<dbReference type="InterPro" id="IPR014756">
    <property type="entry name" value="Ig_E-set"/>
</dbReference>
<evidence type="ECO:0000313" key="3">
    <source>
        <dbReference type="Proteomes" id="UP001179363"/>
    </source>
</evidence>
<sequence>MENIFKNKALFKTASFCIVLLSLITITSCTDVSDPMPVASGPPEIINVSKAENDSLTTVGIRENMYIIRGVNLATTTRIYFNEYETYFNPTLVRDDNIIVTIPKDAPWFEVPNTLKVVTLGGEDVYGFSISQPKPELDSFNAETVDGRVIVTINGDLFQNLTAVRFGDVDAEIISATESQIQVYLPDGISQAYIFVETPGGIVQSEAAYGFKYTIYGEGLSEEFDVTNGFDYWGWNNANDWMNTEVVKSGDFSHKATFGGNWEGIQYGGGSLDLSEYEVINVSIYGGENSAKVNLVLNGGWDSAYALDLVEGAWTNFVIPLSAFGSPASLTEIVFQESSGNGLSPIVIYIDDFGFN</sequence>
<gene>
    <name evidence="2" type="ORF">L1I30_05815</name>
</gene>
<keyword evidence="3" id="KW-1185">Reference proteome</keyword>
<comment type="caution">
    <text evidence="2">The sequence shown here is derived from an EMBL/GenBank/DDBJ whole genome shotgun (WGS) entry which is preliminary data.</text>
</comment>
<dbReference type="InterPro" id="IPR013783">
    <property type="entry name" value="Ig-like_fold"/>
</dbReference>
<dbReference type="Gene3D" id="2.60.120.430">
    <property type="entry name" value="Galactose-binding lectin"/>
    <property type="match status" value="1"/>
</dbReference>
<proteinExistence type="predicted"/>
<dbReference type="PROSITE" id="PS51257">
    <property type="entry name" value="PROKAR_LIPOPROTEIN"/>
    <property type="match status" value="1"/>
</dbReference>
<reference evidence="2" key="1">
    <citation type="submission" date="2022-01" db="EMBL/GenBank/DDBJ databases">
        <title>Gillisia lutea sp. nov., isolated from marine plastic residues from the Malvarosa beach (Valencia, Spain).</title>
        <authorList>
            <person name="Vidal-Verdu A."/>
            <person name="Molina-Menor E."/>
            <person name="Satari L."/>
            <person name="Pascual J."/>
            <person name="Pereto J."/>
            <person name="Porcar M."/>
        </authorList>
    </citation>
    <scope>NUCLEOTIDE SEQUENCE</scope>
    <source>
        <strain evidence="2">M10.2A</strain>
    </source>
</reference>
<dbReference type="SUPFAM" id="SSF81296">
    <property type="entry name" value="E set domains"/>
    <property type="match status" value="1"/>
</dbReference>
<dbReference type="InterPro" id="IPR008979">
    <property type="entry name" value="Galactose-bd-like_sf"/>
</dbReference>
<dbReference type="SUPFAM" id="SSF49785">
    <property type="entry name" value="Galactose-binding domain-like"/>
    <property type="match status" value="1"/>
</dbReference>
<dbReference type="EMBL" id="JAKGTH010000007">
    <property type="protein sequence ID" value="MCF4101173.1"/>
    <property type="molecule type" value="Genomic_DNA"/>
</dbReference>
<name>A0ABS9EEF3_9FLAO</name>
<feature type="domain" description="IPT/TIG" evidence="1">
    <location>
        <begin position="142"/>
        <end position="211"/>
    </location>
</feature>
<dbReference type="Gene3D" id="2.60.40.10">
    <property type="entry name" value="Immunoglobulins"/>
    <property type="match status" value="2"/>
</dbReference>
<dbReference type="Pfam" id="PF01833">
    <property type="entry name" value="TIG"/>
    <property type="match status" value="1"/>
</dbReference>
<dbReference type="Proteomes" id="UP001179363">
    <property type="component" value="Unassembled WGS sequence"/>
</dbReference>
<accession>A0ABS9EEF3</accession>
<dbReference type="RefSeq" id="WP_236133323.1">
    <property type="nucleotide sequence ID" value="NZ_JAKGTH010000007.1"/>
</dbReference>
<organism evidence="2 3">
    <name type="scientific">Gillisia lutea</name>
    <dbReference type="NCBI Taxonomy" id="2909668"/>
    <lineage>
        <taxon>Bacteria</taxon>
        <taxon>Pseudomonadati</taxon>
        <taxon>Bacteroidota</taxon>
        <taxon>Flavobacteriia</taxon>
        <taxon>Flavobacteriales</taxon>
        <taxon>Flavobacteriaceae</taxon>
        <taxon>Gillisia</taxon>
    </lineage>
</organism>
<evidence type="ECO:0000259" key="1">
    <source>
        <dbReference type="Pfam" id="PF01833"/>
    </source>
</evidence>
<dbReference type="InterPro" id="IPR002909">
    <property type="entry name" value="IPT_dom"/>
</dbReference>
<protein>
    <recommendedName>
        <fullName evidence="1">IPT/TIG domain-containing protein</fullName>
    </recommendedName>
</protein>